<protein>
    <recommendedName>
        <fullName evidence="4">Endonuclease/exonuclease/phosphatase domain-containing protein</fullName>
    </recommendedName>
</protein>
<comment type="caution">
    <text evidence="1">The sequence shown here is derived from an EMBL/GenBank/DDBJ whole genome shotgun (WGS) entry which is preliminary data.</text>
</comment>
<accession>A0A4Y2NJ25</accession>
<reference evidence="1 3" key="1">
    <citation type="journal article" date="2019" name="Sci. Rep.">
        <title>Orb-weaving spider Araneus ventricosus genome elucidates the spidroin gene catalogue.</title>
        <authorList>
            <person name="Kono N."/>
            <person name="Nakamura H."/>
            <person name="Ohtoshi R."/>
            <person name="Moran D.A.P."/>
            <person name="Shinohara A."/>
            <person name="Yoshida Y."/>
            <person name="Fujiwara M."/>
            <person name="Mori M."/>
            <person name="Tomita M."/>
            <person name="Arakawa K."/>
        </authorList>
    </citation>
    <scope>NUCLEOTIDE SEQUENCE [LARGE SCALE GENOMIC DNA]</scope>
</reference>
<evidence type="ECO:0000313" key="3">
    <source>
        <dbReference type="Proteomes" id="UP000499080"/>
    </source>
</evidence>
<dbReference type="AlphaFoldDB" id="A0A4Y2NJ25"/>
<evidence type="ECO:0000313" key="2">
    <source>
        <dbReference type="EMBL" id="GBN38709.1"/>
    </source>
</evidence>
<dbReference type="InterPro" id="IPR036691">
    <property type="entry name" value="Endo/exonu/phosph_ase_sf"/>
</dbReference>
<evidence type="ECO:0000313" key="1">
    <source>
        <dbReference type="EMBL" id="GBN38689.1"/>
    </source>
</evidence>
<dbReference type="OrthoDB" id="6437148at2759"/>
<name>A0A4Y2NJ25_ARAVE</name>
<dbReference type="Gene3D" id="3.60.10.10">
    <property type="entry name" value="Endonuclease/exonuclease/phosphatase"/>
    <property type="match status" value="1"/>
</dbReference>
<dbReference type="Proteomes" id="UP000499080">
    <property type="component" value="Unassembled WGS sequence"/>
</dbReference>
<dbReference type="EMBL" id="BGPR01009224">
    <property type="protein sequence ID" value="GBN38709.1"/>
    <property type="molecule type" value="Genomic_DNA"/>
</dbReference>
<dbReference type="EMBL" id="BGPR01009222">
    <property type="protein sequence ID" value="GBN38689.1"/>
    <property type="molecule type" value="Genomic_DNA"/>
</dbReference>
<organism evidence="1 3">
    <name type="scientific">Araneus ventricosus</name>
    <name type="common">Orbweaver spider</name>
    <name type="synonym">Epeira ventricosa</name>
    <dbReference type="NCBI Taxonomy" id="182803"/>
    <lineage>
        <taxon>Eukaryota</taxon>
        <taxon>Metazoa</taxon>
        <taxon>Ecdysozoa</taxon>
        <taxon>Arthropoda</taxon>
        <taxon>Chelicerata</taxon>
        <taxon>Arachnida</taxon>
        <taxon>Araneae</taxon>
        <taxon>Araneomorphae</taxon>
        <taxon>Entelegynae</taxon>
        <taxon>Araneoidea</taxon>
        <taxon>Araneidae</taxon>
        <taxon>Araneus</taxon>
    </lineage>
</organism>
<proteinExistence type="predicted"/>
<keyword evidence="3" id="KW-1185">Reference proteome</keyword>
<sequence>MNCAESNRNRGTNYKIRHRAIDSHCPCYNKEVTAYKKQGTIFSMNNSIFENTQFPYNIVTESSTEPLKILQINLARAKVATNPLHLTASTIKPDVILVHEKYNNNNGITGIPQSWKTFSFSNQKAEILISSSELKPALLATKVTTVALNIQTSSFHLTII</sequence>
<gene>
    <name evidence="1" type="ORF">AVEN_166703_1</name>
    <name evidence="2" type="ORF">AVEN_82136_1</name>
</gene>
<evidence type="ECO:0008006" key="4">
    <source>
        <dbReference type="Google" id="ProtNLM"/>
    </source>
</evidence>